<feature type="transmembrane region" description="Helical" evidence="2">
    <location>
        <begin position="39"/>
        <end position="58"/>
    </location>
</feature>
<feature type="transmembrane region" description="Helical" evidence="2">
    <location>
        <begin position="343"/>
        <end position="370"/>
    </location>
</feature>
<name>Q8NPK0_CORGL</name>
<dbReference type="Proteomes" id="UP000000582">
    <property type="component" value="Chromosome"/>
</dbReference>
<evidence type="ECO:0000313" key="3">
    <source>
        <dbReference type="EMBL" id="BAB99205.1"/>
    </source>
</evidence>
<dbReference type="HOGENOM" id="CLU_249286_0_0_11"/>
<organism evidence="3 4">
    <name type="scientific">Corynebacterium glutamicum (strain ATCC 13032 / DSM 20300 / JCM 1318 / BCRC 11384 / CCUG 27702 / LMG 3730 / NBRC 12168 / NCIMB 10025 / NRRL B-2784 / 534)</name>
    <dbReference type="NCBI Taxonomy" id="196627"/>
    <lineage>
        <taxon>Bacteria</taxon>
        <taxon>Bacillati</taxon>
        <taxon>Actinomycetota</taxon>
        <taxon>Actinomycetes</taxon>
        <taxon>Mycobacteriales</taxon>
        <taxon>Corynebacteriaceae</taxon>
        <taxon>Corynebacterium</taxon>
    </lineage>
</organism>
<feature type="region of interest" description="Disordered" evidence="1">
    <location>
        <begin position="1397"/>
        <end position="1488"/>
    </location>
</feature>
<dbReference type="OrthoDB" id="3885631at2"/>
<sequence length="1488" mass="151098">MTATVLEPQPVQLSEQDVDAEIARMELKHNRHKTWRRRTMAVVMTLLISVGLSFGAFGNKEREANAFASAIIAQVVGAMGEVAFEAICPSDGDTEMLLKCITENLGEMHIIEKCLEAEDVLKCFYDAKNEEQRKEQNLDKAPDYSMYRMASAMASFYGNGRAATAGVEEGGPNEFLDSEDAGLKVWEGILSKAANGGNVLGYADAKHNEDSGWFFGNGVANNEKTYSYDSLADHAFQGPYHFALFGATLSGLGFDSSKAEDSQTDFAQRKGMGYAMMIAYIISGGIDLVFNTVLNILSTINPFRLLVGPVSQNTNKTFTENMAGGQTTEGTPFEGMTDFFGLIYNWSVTVGWLIVIPVSIGLFMMGALMFRRMDKGSAFKKVVIRVVYGVVGLPLLGVSYTGALDSFLDSGSSTSAGSNATKIVLSTYVDFQSWAENTRMRVPDKVTLAWSLEDQAPTGQSMRMVRNSALEINAQSNESFTTFKNPGSMDLGYSMDWMEKMADPANSGTDGTSSSSATTIFQGTIALLSRYIDNDSISSGSFETSIRSAMESLTSKEGSGEAVAGGDVMAWVTGYNTASGLNEITAAELADANNPLLEVSDSAGLQGRPIDRNAVSFKSGDATASCNNSVVTGSRAVVGDYRSDCNMSPLTMYNFLNTSFHPADASVFSTSTSASSYTRASHSAVSLIGSGAMNFVYWFSAMSLMGSFIVIGIGYAGAMLFNTIRRTLSLIGAVPFAAMGFIAGVAKVIVYTIAMLVEVIGTIILYQLITRFLMAVPALFEQPLADSLSSNESAELVAGAGMGLVGMALATSGNWAIAGMVITVASSMGVIIFTIIAMKVRGSLVSGVDEAVTSVINRFLDTQVSSAGATSGDGMMRRAAATGLGIGATHMVLNRDGDGGGSDSGSGGSGGGSDSGLGEKAAGLAKVVTTVAGAGLVGKYATDALDNYADGVINGDGDGAFAAGGDATVDGDYVADGDAIASADANADFVDGVVDGAGRASFSNAAYSSDGTTLDGEGASVDAQGNPLHADGTPMSAAEAEMKMAGLSSSGTMMEKSGVKSSGITTAADVMDDQSLASSVTESGLSKIPDTYGADVSGAAGTVGTTGADYSATDSSAGLNMSEAALQSGTPMGALAGGSVSSSDQAMNDAALQIAASQGLAPAGSIAGMEQLSAQATEAPAGKAGKQLGDLSGSALNTQLASMGQQVGDSVNSAYAAGGMGGVDVAGKVTEAAQHLSQVPGQIQNAVTNADAGSSGASFGQMAQGAAGIAGVAGVIGAAGAASSAAQGAGTVQGAMGNAAAGAGMINNAVSGGATGSTGAAHVVNASHGPVAPGQAHYQESGHAQAFVQNNQANTAHTANTRAPSSAQIMGANVAGSLASQAVRGIGQPGQMGANVRDAMGGSGRSGGRGGATQGGRGAQRSGVSAKNGIRAQRGQKPSVTGQAMNAAMRSAAVSGRMANMDGNSVGGTEADPQQGSGVTEKGDKGVK</sequence>
<reference evidence="4" key="1">
    <citation type="journal article" date="2003" name="Appl. Microbiol. Biotechnol.">
        <title>The Corynebacterium glutamicum genome: features and impacts on biotechnological processes.</title>
        <authorList>
            <person name="Ikeda M."/>
            <person name="Nakagawa S."/>
        </authorList>
    </citation>
    <scope>NUCLEOTIDE SEQUENCE [LARGE SCALE GENOMIC DNA]</scope>
    <source>
        <strain evidence="4">ATCC 13032 / DSM 20300 / BCRC 11384 / JCM 1318 / LMG 3730 / NCIMB 10025</strain>
    </source>
</reference>
<dbReference type="PATRIC" id="fig|196627.13.peg.1758"/>
<feature type="transmembrane region" description="Helical" evidence="2">
    <location>
        <begin position="695"/>
        <end position="718"/>
    </location>
</feature>
<accession>Q8NPK0</accession>
<feature type="transmembrane region" description="Helical" evidence="2">
    <location>
        <begin position="382"/>
        <end position="403"/>
    </location>
</feature>
<dbReference type="BioCyc" id="CORYNE:G18NG-11404-MONOMER"/>
<dbReference type="KEGG" id="cgb:cg2032"/>
<feature type="compositionally biased region" description="Gly residues" evidence="1">
    <location>
        <begin position="1401"/>
        <end position="1418"/>
    </location>
</feature>
<gene>
    <name evidence="3" type="ordered locus">Cgl1812</name>
</gene>
<keyword evidence="2" id="KW-1133">Transmembrane helix</keyword>
<protein>
    <submittedName>
        <fullName evidence="3">Hypothetical membrane protein</fullName>
    </submittedName>
</protein>
<keyword evidence="4" id="KW-1185">Reference proteome</keyword>
<feature type="transmembrane region" description="Helical" evidence="2">
    <location>
        <begin position="730"/>
        <end position="753"/>
    </location>
</feature>
<dbReference type="EMBL" id="BA000036">
    <property type="protein sequence ID" value="BAB99205.1"/>
    <property type="molecule type" value="Genomic_DNA"/>
</dbReference>
<dbReference type="RefSeq" id="WP_011014654.1">
    <property type="nucleotide sequence ID" value="NC_003450.3"/>
</dbReference>
<feature type="transmembrane region" description="Helical" evidence="2">
    <location>
        <begin position="759"/>
        <end position="780"/>
    </location>
</feature>
<dbReference type="STRING" id="196627.cg2032"/>
<proteinExistence type="predicted"/>
<dbReference type="GeneID" id="1019769"/>
<evidence type="ECO:0000256" key="2">
    <source>
        <dbReference type="SAM" id="Phobius"/>
    </source>
</evidence>
<evidence type="ECO:0000256" key="1">
    <source>
        <dbReference type="SAM" id="MobiDB-lite"/>
    </source>
</evidence>
<accession>Q6M4G8</accession>
<evidence type="ECO:0000313" key="4">
    <source>
        <dbReference type="Proteomes" id="UP000000582"/>
    </source>
</evidence>
<dbReference type="eggNOG" id="ENOG5032BGB">
    <property type="taxonomic scope" value="Bacteria"/>
</dbReference>
<keyword evidence="2" id="KW-0812">Transmembrane</keyword>
<feature type="transmembrane region" description="Helical" evidence="2">
    <location>
        <begin position="816"/>
        <end position="837"/>
    </location>
</feature>
<feature type="transmembrane region" description="Helical" evidence="2">
    <location>
        <begin position="277"/>
        <end position="297"/>
    </location>
</feature>
<dbReference type="KEGG" id="cgl:Cgl1812"/>
<feature type="region of interest" description="Disordered" evidence="1">
    <location>
        <begin position="1008"/>
        <end position="1027"/>
    </location>
</feature>
<keyword evidence="2" id="KW-0472">Membrane</keyword>